<evidence type="ECO:0000256" key="3">
    <source>
        <dbReference type="ARBA" id="ARBA00012154"/>
    </source>
</evidence>
<dbReference type="PANTHER" id="PTHR21087:SF16">
    <property type="entry name" value="SHIKIMATE KINASE 1, CHLOROPLASTIC"/>
    <property type="match status" value="1"/>
</dbReference>
<comment type="cofactor">
    <cofactor evidence="11">
        <name>Mg(2+)</name>
        <dbReference type="ChEBI" id="CHEBI:18420"/>
    </cofactor>
    <text evidence="11">Binds 1 Mg(2+) ion per subunit.</text>
</comment>
<dbReference type="PROSITE" id="PS01128">
    <property type="entry name" value="SHIKIMATE_KINASE"/>
    <property type="match status" value="1"/>
</dbReference>
<gene>
    <name evidence="11" type="primary">aroK</name>
    <name evidence="12" type="ORF">NG824_14355</name>
</gene>
<comment type="subcellular location">
    <subcellularLocation>
        <location evidence="11">Cytoplasm</location>
    </subcellularLocation>
</comment>
<dbReference type="Proteomes" id="UP001164392">
    <property type="component" value="Chromosome"/>
</dbReference>
<feature type="binding site" evidence="11">
    <location>
        <position position="60"/>
    </location>
    <ligand>
        <name>substrate</name>
    </ligand>
</feature>
<dbReference type="GO" id="GO:0008652">
    <property type="term" value="P:amino acid biosynthetic process"/>
    <property type="evidence" value="ECO:0007669"/>
    <property type="project" value="UniProtKB-KW"/>
</dbReference>
<keyword evidence="11" id="KW-0460">Magnesium</keyword>
<feature type="binding site" evidence="11">
    <location>
        <begin position="14"/>
        <end position="19"/>
    </location>
    <ligand>
        <name>ATP</name>
        <dbReference type="ChEBI" id="CHEBI:30616"/>
    </ligand>
</feature>
<evidence type="ECO:0000256" key="11">
    <source>
        <dbReference type="HAMAP-Rule" id="MF_00109"/>
    </source>
</evidence>
<dbReference type="InterPro" id="IPR027417">
    <property type="entry name" value="P-loop_NTPase"/>
</dbReference>
<evidence type="ECO:0000313" key="13">
    <source>
        <dbReference type="Proteomes" id="UP001164392"/>
    </source>
</evidence>
<comment type="function">
    <text evidence="11">Catalyzes the specific phosphorylation of the 3-hydroxyl group of shikimic acid using ATP as a cosubstrate.</text>
</comment>
<feature type="binding site" evidence="11">
    <location>
        <position position="36"/>
    </location>
    <ligand>
        <name>substrate</name>
    </ligand>
</feature>
<comment type="pathway">
    <text evidence="1 11">Metabolic intermediate biosynthesis; chorismate biosynthesis; chorismate from D-erythrose 4-phosphate and phosphoenolpyruvate: step 5/7.</text>
</comment>
<dbReference type="KEGG" id="xsa:SB85_19680"/>
<keyword evidence="11" id="KW-0963">Cytoplasm</keyword>
<comment type="subunit">
    <text evidence="11">Monomer.</text>
</comment>
<keyword evidence="8 11" id="KW-0067">ATP-binding</keyword>
<dbReference type="RefSeq" id="WP_017910873.1">
    <property type="nucleotide sequence ID" value="NZ_CP010410.1"/>
</dbReference>
<keyword evidence="6 11" id="KW-0547">Nucleotide-binding</keyword>
<feature type="binding site" evidence="11">
    <location>
        <position position="139"/>
    </location>
    <ligand>
        <name>substrate</name>
    </ligand>
</feature>
<dbReference type="AlphaFoldDB" id="A0A0A8E1B9"/>
<dbReference type="PANTHER" id="PTHR21087">
    <property type="entry name" value="SHIKIMATE KINASE"/>
    <property type="match status" value="1"/>
</dbReference>
<evidence type="ECO:0000256" key="1">
    <source>
        <dbReference type="ARBA" id="ARBA00004842"/>
    </source>
</evidence>
<evidence type="ECO:0000256" key="9">
    <source>
        <dbReference type="ARBA" id="ARBA00023141"/>
    </source>
</evidence>
<keyword evidence="7 11" id="KW-0418">Kinase</keyword>
<evidence type="ECO:0000256" key="5">
    <source>
        <dbReference type="ARBA" id="ARBA00022679"/>
    </source>
</evidence>
<reference evidence="12" key="1">
    <citation type="submission" date="2022-06" db="EMBL/GenBank/DDBJ databases">
        <title>Dynamics of rice microbiomes reveals core vertical transmitted seed endophytes.</title>
        <authorList>
            <person name="Liao K."/>
            <person name="Zhang X."/>
        </authorList>
    </citation>
    <scope>NUCLEOTIDE SEQUENCE</scope>
    <source>
        <strain evidence="12">JR3-14</strain>
    </source>
</reference>
<dbReference type="SUPFAM" id="SSF52540">
    <property type="entry name" value="P-loop containing nucleoside triphosphate hydrolases"/>
    <property type="match status" value="1"/>
</dbReference>
<keyword evidence="5 11" id="KW-0808">Transferase</keyword>
<dbReference type="Gene3D" id="3.40.50.300">
    <property type="entry name" value="P-loop containing nucleotide triphosphate hydrolases"/>
    <property type="match status" value="1"/>
</dbReference>
<evidence type="ECO:0000256" key="2">
    <source>
        <dbReference type="ARBA" id="ARBA00006997"/>
    </source>
</evidence>
<protein>
    <recommendedName>
        <fullName evidence="3 11">Shikimate kinase</fullName>
        <shortName evidence="11">SK</shortName>
        <ecNumber evidence="3 11">2.7.1.71</ecNumber>
    </recommendedName>
</protein>
<keyword evidence="11" id="KW-0479">Metal-binding</keyword>
<keyword evidence="9 11" id="KW-0057">Aromatic amino acid biosynthesis</keyword>
<name>A0A0A8E1B9_9XANT</name>
<sequence length="180" mass="19787">MNPAPNLVLVGPMGAGKSVIGRRLAERFGLVFVDSDQTIVERTGASIASLFEHAGEAGFREHERAVLESILSTPGHLISTGGGAVLNADSRREMREHGFVVYLRVGVAAQLQRLHRDRSRPLLQRGDREQVLRDLHAVREPLYREVADLILDTDHFTPAEATAQLVVRLAASWKLPEPTA</sequence>
<dbReference type="GO" id="GO:0000287">
    <property type="term" value="F:magnesium ion binding"/>
    <property type="evidence" value="ECO:0007669"/>
    <property type="project" value="UniProtKB-UniRule"/>
</dbReference>
<dbReference type="Pfam" id="PF01202">
    <property type="entry name" value="SKI"/>
    <property type="match status" value="1"/>
</dbReference>
<comment type="similarity">
    <text evidence="2 11">Belongs to the shikimate kinase family.</text>
</comment>
<dbReference type="CDD" id="cd00464">
    <property type="entry name" value="SK"/>
    <property type="match status" value="1"/>
</dbReference>
<comment type="catalytic activity">
    <reaction evidence="10 11">
        <text>shikimate + ATP = 3-phosphoshikimate + ADP + H(+)</text>
        <dbReference type="Rhea" id="RHEA:13121"/>
        <dbReference type="ChEBI" id="CHEBI:15378"/>
        <dbReference type="ChEBI" id="CHEBI:30616"/>
        <dbReference type="ChEBI" id="CHEBI:36208"/>
        <dbReference type="ChEBI" id="CHEBI:145989"/>
        <dbReference type="ChEBI" id="CHEBI:456216"/>
        <dbReference type="EC" id="2.7.1.71"/>
    </reaction>
</comment>
<evidence type="ECO:0000256" key="10">
    <source>
        <dbReference type="ARBA" id="ARBA00048567"/>
    </source>
</evidence>
<feature type="binding site" evidence="11">
    <location>
        <position position="18"/>
    </location>
    <ligand>
        <name>Mg(2+)</name>
        <dbReference type="ChEBI" id="CHEBI:18420"/>
    </ligand>
</feature>
<feature type="binding site" evidence="11">
    <location>
        <position position="120"/>
    </location>
    <ligand>
        <name>ATP</name>
        <dbReference type="ChEBI" id="CHEBI:30616"/>
    </ligand>
</feature>
<feature type="binding site" evidence="11">
    <location>
        <position position="82"/>
    </location>
    <ligand>
        <name>substrate</name>
    </ligand>
</feature>
<dbReference type="GO" id="GO:0004765">
    <property type="term" value="F:shikimate kinase activity"/>
    <property type="evidence" value="ECO:0007669"/>
    <property type="project" value="UniProtKB-UniRule"/>
</dbReference>
<dbReference type="InterPro" id="IPR023000">
    <property type="entry name" value="Shikimate_kinase_CS"/>
</dbReference>
<keyword evidence="4 11" id="KW-0028">Amino-acid biosynthesis</keyword>
<dbReference type="HAMAP" id="MF_00109">
    <property type="entry name" value="Shikimate_kinase"/>
    <property type="match status" value="1"/>
</dbReference>
<dbReference type="InterPro" id="IPR000623">
    <property type="entry name" value="Shikimate_kinase/TSH1"/>
</dbReference>
<dbReference type="GO" id="GO:0009423">
    <property type="term" value="P:chorismate biosynthetic process"/>
    <property type="evidence" value="ECO:0007669"/>
    <property type="project" value="UniProtKB-UniRule"/>
</dbReference>
<dbReference type="EMBL" id="CP099534">
    <property type="protein sequence ID" value="UYK87665.1"/>
    <property type="molecule type" value="Genomic_DNA"/>
</dbReference>
<dbReference type="PRINTS" id="PR01100">
    <property type="entry name" value="SHIKIMTKNASE"/>
</dbReference>
<dbReference type="InterPro" id="IPR031322">
    <property type="entry name" value="Shikimate/glucono_kinase"/>
</dbReference>
<evidence type="ECO:0000256" key="8">
    <source>
        <dbReference type="ARBA" id="ARBA00022840"/>
    </source>
</evidence>
<dbReference type="GO" id="GO:0005829">
    <property type="term" value="C:cytosol"/>
    <property type="evidence" value="ECO:0007669"/>
    <property type="project" value="TreeGrafter"/>
</dbReference>
<comment type="caution">
    <text evidence="11">Lacks conserved residue(s) required for the propagation of feature annotation.</text>
</comment>
<proteinExistence type="inferred from homology"/>
<dbReference type="GO" id="GO:0009073">
    <property type="term" value="P:aromatic amino acid family biosynthetic process"/>
    <property type="evidence" value="ECO:0007669"/>
    <property type="project" value="UniProtKB-KW"/>
</dbReference>
<evidence type="ECO:0000256" key="7">
    <source>
        <dbReference type="ARBA" id="ARBA00022777"/>
    </source>
</evidence>
<evidence type="ECO:0000313" key="12">
    <source>
        <dbReference type="EMBL" id="UYK87665.1"/>
    </source>
</evidence>
<evidence type="ECO:0000256" key="6">
    <source>
        <dbReference type="ARBA" id="ARBA00022741"/>
    </source>
</evidence>
<dbReference type="GO" id="GO:0005524">
    <property type="term" value="F:ATP binding"/>
    <property type="evidence" value="ECO:0007669"/>
    <property type="project" value="UniProtKB-UniRule"/>
</dbReference>
<evidence type="ECO:0000256" key="4">
    <source>
        <dbReference type="ARBA" id="ARBA00022605"/>
    </source>
</evidence>
<organism evidence="12 13">
    <name type="scientific">Xanthomonas sacchari</name>
    <dbReference type="NCBI Taxonomy" id="56458"/>
    <lineage>
        <taxon>Bacteria</taxon>
        <taxon>Pseudomonadati</taxon>
        <taxon>Pseudomonadota</taxon>
        <taxon>Gammaproteobacteria</taxon>
        <taxon>Lysobacterales</taxon>
        <taxon>Lysobacteraceae</taxon>
        <taxon>Xanthomonas</taxon>
    </lineage>
</organism>
<accession>A0A0A8E1B9</accession>
<dbReference type="EC" id="2.7.1.71" evidence="3 11"/>